<organism evidence="1 2">
    <name type="scientific">Gossypium darwinii</name>
    <name type="common">Darwin's cotton</name>
    <name type="synonym">Gossypium barbadense var. darwinii</name>
    <dbReference type="NCBI Taxonomy" id="34276"/>
    <lineage>
        <taxon>Eukaryota</taxon>
        <taxon>Viridiplantae</taxon>
        <taxon>Streptophyta</taxon>
        <taxon>Embryophyta</taxon>
        <taxon>Tracheophyta</taxon>
        <taxon>Spermatophyta</taxon>
        <taxon>Magnoliopsida</taxon>
        <taxon>eudicotyledons</taxon>
        <taxon>Gunneridae</taxon>
        <taxon>Pentapetalae</taxon>
        <taxon>rosids</taxon>
        <taxon>malvids</taxon>
        <taxon>Malvales</taxon>
        <taxon>Malvaceae</taxon>
        <taxon>Malvoideae</taxon>
        <taxon>Gossypium</taxon>
    </lineage>
</organism>
<dbReference type="GO" id="GO:0140359">
    <property type="term" value="F:ABC-type transporter activity"/>
    <property type="evidence" value="ECO:0007669"/>
    <property type="project" value="InterPro"/>
</dbReference>
<dbReference type="GO" id="GO:0005319">
    <property type="term" value="F:lipid transporter activity"/>
    <property type="evidence" value="ECO:0007669"/>
    <property type="project" value="TreeGrafter"/>
</dbReference>
<dbReference type="Pfam" id="PF24526">
    <property type="entry name" value="ABCA12_C"/>
    <property type="match status" value="1"/>
</dbReference>
<dbReference type="Proteomes" id="UP000323506">
    <property type="component" value="Chromosome D12"/>
</dbReference>
<dbReference type="AlphaFoldDB" id="A0A5D2AAK3"/>
<evidence type="ECO:0008006" key="3">
    <source>
        <dbReference type="Google" id="ProtNLM"/>
    </source>
</evidence>
<evidence type="ECO:0000313" key="1">
    <source>
        <dbReference type="EMBL" id="TYG41857.1"/>
    </source>
</evidence>
<proteinExistence type="predicted"/>
<dbReference type="GO" id="GO:0016020">
    <property type="term" value="C:membrane"/>
    <property type="evidence" value="ECO:0007669"/>
    <property type="project" value="InterPro"/>
</dbReference>
<accession>A0A5D2AAK3</accession>
<keyword evidence="2" id="KW-1185">Reference proteome</keyword>
<dbReference type="EMBL" id="CM017712">
    <property type="protein sequence ID" value="TYG41857.1"/>
    <property type="molecule type" value="Genomic_DNA"/>
</dbReference>
<dbReference type="PANTHER" id="PTHR19229">
    <property type="entry name" value="ATP-BINDING CASSETTE TRANSPORTER SUBFAMILY A ABCA"/>
    <property type="match status" value="1"/>
</dbReference>
<dbReference type="InterPro" id="IPR026082">
    <property type="entry name" value="ABCA"/>
</dbReference>
<sequence>MDSLQSLPPLSTLSTSVSSALNAKLGTNHDLTQAPSIVAEFLTQCDDLERNLVHLNRTLESNLASYASFSNRIGHLFGIVNSKLTDLGSSVCLRSSVSDGEGLGEELPSLAKEVARVEAVRAYAAHSMEEVDVLCDRLGIFVDGALQCIGNEKEGRYRESYIFIITTSSSNEEEVENMVQYLSLNANKIYQISGTQKFKMPKQEVRIADVFQAVENAKSRFTVFAWGLADTTIEDVFIKVARGAQVVNILS</sequence>
<reference evidence="1 2" key="1">
    <citation type="submission" date="2019-06" db="EMBL/GenBank/DDBJ databases">
        <title>WGS assembly of Gossypium darwinii.</title>
        <authorList>
            <person name="Chen Z.J."/>
            <person name="Sreedasyam A."/>
            <person name="Ando A."/>
            <person name="Song Q."/>
            <person name="De L."/>
            <person name="Hulse-Kemp A."/>
            <person name="Ding M."/>
            <person name="Ye W."/>
            <person name="Kirkbride R."/>
            <person name="Jenkins J."/>
            <person name="Plott C."/>
            <person name="Lovell J."/>
            <person name="Lin Y.-M."/>
            <person name="Vaughn R."/>
            <person name="Liu B."/>
            <person name="Li W."/>
            <person name="Simpson S."/>
            <person name="Scheffler B."/>
            <person name="Saski C."/>
            <person name="Grover C."/>
            <person name="Hu G."/>
            <person name="Conover J."/>
            <person name="Carlson J."/>
            <person name="Shu S."/>
            <person name="Boston L."/>
            <person name="Williams M."/>
            <person name="Peterson D."/>
            <person name="Mcgee K."/>
            <person name="Jones D."/>
            <person name="Wendel J."/>
            <person name="Stelly D."/>
            <person name="Grimwood J."/>
            <person name="Schmutz J."/>
        </authorList>
    </citation>
    <scope>NUCLEOTIDE SEQUENCE [LARGE SCALE GENOMIC DNA]</scope>
    <source>
        <strain evidence="1">1808015.09</strain>
    </source>
</reference>
<protein>
    <recommendedName>
        <fullName evidence="3">ABC transporter domain-containing protein</fullName>
    </recommendedName>
</protein>
<dbReference type="PANTHER" id="PTHR19229:SF154">
    <property type="entry name" value="ABC TRANSPORTER A FAMILY MEMBER 3-RELATED"/>
    <property type="match status" value="1"/>
</dbReference>
<evidence type="ECO:0000313" key="2">
    <source>
        <dbReference type="Proteomes" id="UP000323506"/>
    </source>
</evidence>
<gene>
    <name evidence="1" type="ORF">ES288_D12G210100v1</name>
</gene>
<name>A0A5D2AAK3_GOSDA</name>